<dbReference type="PANTHER" id="PTHR13520">
    <property type="entry name" value="RAD50-INTERACTING PROTEIN 1 RINT-1"/>
    <property type="match status" value="1"/>
</dbReference>
<dbReference type="Proteomes" id="UP000053890">
    <property type="component" value="Unassembled WGS sequence"/>
</dbReference>
<gene>
    <name evidence="1" type="ORF">RHOBADRAFT_51907</name>
</gene>
<dbReference type="GO" id="GO:0006888">
    <property type="term" value="P:endoplasmic reticulum to Golgi vesicle-mediated transport"/>
    <property type="evidence" value="ECO:0007669"/>
    <property type="project" value="InterPro"/>
</dbReference>
<dbReference type="InterPro" id="IPR007528">
    <property type="entry name" value="RINT1_Tip20"/>
</dbReference>
<dbReference type="Pfam" id="PF04437">
    <property type="entry name" value="RINT1_TIP1"/>
    <property type="match status" value="1"/>
</dbReference>
<evidence type="ECO:0000313" key="2">
    <source>
        <dbReference type="Proteomes" id="UP000053890"/>
    </source>
</evidence>
<dbReference type="OMA" id="GMTWEVL"/>
<protein>
    <recommendedName>
        <fullName evidence="3">RINT-1 family protein</fullName>
    </recommendedName>
</protein>
<dbReference type="PANTHER" id="PTHR13520:SF0">
    <property type="entry name" value="RAD50-INTERACTING PROTEIN 1"/>
    <property type="match status" value="1"/>
</dbReference>
<dbReference type="GO" id="GO:0070939">
    <property type="term" value="C:Dsl1/NZR complex"/>
    <property type="evidence" value="ECO:0007669"/>
    <property type="project" value="InterPro"/>
</dbReference>
<dbReference type="PROSITE" id="PS51386">
    <property type="entry name" value="RINT1_TIP20"/>
    <property type="match status" value="1"/>
</dbReference>
<dbReference type="GO" id="GO:0060628">
    <property type="term" value="P:regulation of ER to Golgi vesicle-mediated transport"/>
    <property type="evidence" value="ECO:0007669"/>
    <property type="project" value="TreeGrafter"/>
</dbReference>
<dbReference type="InterPro" id="IPR042044">
    <property type="entry name" value="EXOC6PINT-1/Sec15/Tip20_C_dom2"/>
</dbReference>
<reference evidence="1 2" key="1">
    <citation type="journal article" date="2015" name="Front. Microbiol.">
        <title>Genome sequence of the plant growth promoting endophytic yeast Rhodotorula graminis WP1.</title>
        <authorList>
            <person name="Firrincieli A."/>
            <person name="Otillar R."/>
            <person name="Salamov A."/>
            <person name="Schmutz J."/>
            <person name="Khan Z."/>
            <person name="Redman R.S."/>
            <person name="Fleck N.D."/>
            <person name="Lindquist E."/>
            <person name="Grigoriev I.V."/>
            <person name="Doty S.L."/>
        </authorList>
    </citation>
    <scope>NUCLEOTIDE SEQUENCE [LARGE SCALE GENOMIC DNA]</scope>
    <source>
        <strain evidence="1 2">WP1</strain>
    </source>
</reference>
<accession>A0A194SBZ6</accession>
<dbReference type="Gene3D" id="1.20.58.670">
    <property type="entry name" value="Dsl1p vesicle tethering complex, Tip20p subunit, domain D"/>
    <property type="match status" value="1"/>
</dbReference>
<proteinExistence type="predicted"/>
<dbReference type="EMBL" id="KQ474075">
    <property type="protein sequence ID" value="KPV76926.1"/>
    <property type="molecule type" value="Genomic_DNA"/>
</dbReference>
<dbReference type="OrthoDB" id="407410at2759"/>
<keyword evidence="2" id="KW-1185">Reference proteome</keyword>
<name>A0A194SBZ6_RHOGW</name>
<dbReference type="AlphaFoldDB" id="A0A194SBZ6"/>
<organism evidence="1 2">
    <name type="scientific">Rhodotorula graminis (strain WP1)</name>
    <dbReference type="NCBI Taxonomy" id="578459"/>
    <lineage>
        <taxon>Eukaryota</taxon>
        <taxon>Fungi</taxon>
        <taxon>Dikarya</taxon>
        <taxon>Basidiomycota</taxon>
        <taxon>Pucciniomycotina</taxon>
        <taxon>Microbotryomycetes</taxon>
        <taxon>Sporidiobolales</taxon>
        <taxon>Sporidiobolaceae</taxon>
        <taxon>Rhodotorula</taxon>
    </lineage>
</organism>
<dbReference type="STRING" id="578459.A0A194SBZ6"/>
<sequence>MATAAPVAHLTALLAPPSVDQARTSARGHLSSALPSPLTASQLGPTLAKLLEQQQARAAQLERDLGASRDQSAALLTSARGHLERVKQRTGALKAGHAQVDAGLRSARDKLVSGLEARDEDGAGQTLRERLVELSVQRKELEAARTWFGAVARAEELGFTVLRSLEAGSLPQAFRAYVGLVEYIKAVYADSDSVKGAQGGAGLVALTSHLVGMANSVWSSLVRVLSSRLLGKLEVLGWPQPFEEALDPYEDAKVAEFQTAFADLLTLELVQANNPIPGPPKTGVLASTKPKPLLALAPLVHPLLLRFKWQFDGDRSTNRIDKPEYPLSHVLNLLTAHERFLGEDIQYLLDSNGFEHIDAINEFTSLLLPPLASRLRHHLPQLLSMPPVLAHTVYQVVEFDQQLRSRGYRPRTWPTVLRPDEVPPEEDESEWEGLGETILGRDEWFGRWLDGEREFFDQRYYDCITATDAWHVVSEEDFDAGESGSGTRPTNSALRVKELAEQLAERYRPLPLRHTLPFLLSLHLPLLQSYAARITSALDAFESLSFGILPGALGQTTAATAGVGGVVRLVRAGVSARWMSERCEEWGEDAFFLTLYEYLSTAAATPGKLDDTLQDAAEDVLDNSEGTTFDRERKTFESLAERSDELIVRHSVREVVSDLKPYFNKRWDVASGEDDSADLSLSPELISPLSLLSSLLSTLVQSCPPSTRTTLYRRIAAGLAQALFDRLLVSHGWTESSARQLQYDLQHGFLVAAREAGMPQKGLQRGWDVARAGATVLALPAMASQQGGYAPGGEWTFSKVMQVVFDDDSAGAAGEEGGRFAEVMDDLGVGEALSRAEVQQLMRRRPECWR</sequence>
<dbReference type="RefSeq" id="XP_018272975.1">
    <property type="nucleotide sequence ID" value="XM_018416080.1"/>
</dbReference>
<dbReference type="GeneID" id="28976528"/>
<evidence type="ECO:0000313" key="1">
    <source>
        <dbReference type="EMBL" id="KPV76926.1"/>
    </source>
</evidence>
<evidence type="ECO:0008006" key="3">
    <source>
        <dbReference type="Google" id="ProtNLM"/>
    </source>
</evidence>
<dbReference type="GO" id="GO:0006890">
    <property type="term" value="P:retrograde vesicle-mediated transport, Golgi to endoplasmic reticulum"/>
    <property type="evidence" value="ECO:0007669"/>
    <property type="project" value="InterPro"/>
</dbReference>